<feature type="transmembrane region" description="Helical" evidence="1">
    <location>
        <begin position="42"/>
        <end position="60"/>
    </location>
</feature>
<evidence type="ECO:0000313" key="3">
    <source>
        <dbReference type="Proteomes" id="UP000588277"/>
    </source>
</evidence>
<evidence type="ECO:0000313" key="2">
    <source>
        <dbReference type="EMBL" id="NMN01330.1"/>
    </source>
</evidence>
<accession>A0A7Y0I0H7</accession>
<proteinExistence type="predicted"/>
<dbReference type="InterPro" id="IPR008407">
    <property type="entry name" value="Brnchd-chn_aa_trnsp_AzlD"/>
</dbReference>
<feature type="transmembrane region" description="Helical" evidence="1">
    <location>
        <begin position="91"/>
        <end position="110"/>
    </location>
</feature>
<keyword evidence="1" id="KW-0812">Transmembrane</keyword>
<dbReference type="AlphaFoldDB" id="A0A7Y0I0H7"/>
<sequence length="111" mass="12182">MTMTTWQAVATIAVVALGTMLTRFLPFLVFPESKRPPRVVEYLGSVLPYAMTGLLVVYSLKDVSLTSGSHGIPEAIAMLAIVLLHWWKRSMLLSIAGGTVLYMVLVQVVFV</sequence>
<name>A0A7Y0I0H7_9BIFI</name>
<keyword evidence="1" id="KW-0472">Membrane</keyword>
<keyword evidence="3" id="KW-1185">Reference proteome</keyword>
<keyword evidence="1" id="KW-1133">Transmembrane helix</keyword>
<gene>
    <name evidence="2" type="ORF">G1C96_1920</name>
</gene>
<dbReference type="Pfam" id="PF05437">
    <property type="entry name" value="AzlD"/>
    <property type="match status" value="1"/>
</dbReference>
<dbReference type="PIRSF" id="PIRSF003203">
    <property type="entry name" value="AzlD"/>
    <property type="match status" value="1"/>
</dbReference>
<organism evidence="2 3">
    <name type="scientific">Bifidobacterium moraviense</name>
    <dbReference type="NCBI Taxonomy" id="2675323"/>
    <lineage>
        <taxon>Bacteria</taxon>
        <taxon>Bacillati</taxon>
        <taxon>Actinomycetota</taxon>
        <taxon>Actinomycetes</taxon>
        <taxon>Bifidobacteriales</taxon>
        <taxon>Bifidobacteriaceae</taxon>
        <taxon>Bifidobacterium</taxon>
    </lineage>
</organism>
<dbReference type="EMBL" id="JAAIIH010000024">
    <property type="protein sequence ID" value="NMN01330.1"/>
    <property type="molecule type" value="Genomic_DNA"/>
</dbReference>
<protein>
    <submittedName>
        <fullName evidence="2">Branched-chain amino acid permease</fullName>
    </submittedName>
</protein>
<dbReference type="RefSeq" id="WP_169276415.1">
    <property type="nucleotide sequence ID" value="NZ_JAAIIH010000024.1"/>
</dbReference>
<comment type="caution">
    <text evidence="2">The sequence shown here is derived from an EMBL/GenBank/DDBJ whole genome shotgun (WGS) entry which is preliminary data.</text>
</comment>
<feature type="transmembrane region" description="Helical" evidence="1">
    <location>
        <begin position="66"/>
        <end position="84"/>
    </location>
</feature>
<evidence type="ECO:0000256" key="1">
    <source>
        <dbReference type="SAM" id="Phobius"/>
    </source>
</evidence>
<dbReference type="Proteomes" id="UP000588277">
    <property type="component" value="Unassembled WGS sequence"/>
</dbReference>
<reference evidence="2 3" key="1">
    <citation type="submission" date="2020-02" db="EMBL/GenBank/DDBJ databases">
        <title>Characterization of phylogenetic diversity of novel bifidobacterial species isolated in Czech ZOOs.</title>
        <authorList>
            <person name="Lugli G.A."/>
            <person name="Vera N.B."/>
            <person name="Ventura M."/>
        </authorList>
    </citation>
    <scope>NUCLEOTIDE SEQUENCE [LARGE SCALE GENOMIC DNA]</scope>
    <source>
        <strain evidence="2 3">DSM 109958</strain>
    </source>
</reference>
<feature type="transmembrane region" description="Helical" evidence="1">
    <location>
        <begin position="6"/>
        <end position="30"/>
    </location>
</feature>